<dbReference type="Proteomes" id="UP000004619">
    <property type="component" value="Unassembled WGS sequence"/>
</dbReference>
<comment type="caution">
    <text evidence="1">The sequence shown here is derived from an EMBL/GenBank/DDBJ whole genome shotgun (WGS) entry which is preliminary data.</text>
</comment>
<evidence type="ECO:0000313" key="2">
    <source>
        <dbReference type="Proteomes" id="UP000004619"/>
    </source>
</evidence>
<accession>C7H8D7</accession>
<proteinExistence type="predicted"/>
<dbReference type="EMBL" id="ACOP02000073">
    <property type="protein sequence ID" value="EEU95642.1"/>
    <property type="molecule type" value="Genomic_DNA"/>
</dbReference>
<reference evidence="1" key="1">
    <citation type="submission" date="2009-08" db="EMBL/GenBank/DDBJ databases">
        <authorList>
            <person name="Weinstock G."/>
            <person name="Sodergren E."/>
            <person name="Clifton S."/>
            <person name="Fulton L."/>
            <person name="Fulton B."/>
            <person name="Courtney L."/>
            <person name="Fronick C."/>
            <person name="Harrison M."/>
            <person name="Strong C."/>
            <person name="Farmer C."/>
            <person name="Delahaunty K."/>
            <person name="Markovic C."/>
            <person name="Hall O."/>
            <person name="Minx P."/>
            <person name="Tomlinson C."/>
            <person name="Mitreva M."/>
            <person name="Nelson J."/>
            <person name="Hou S."/>
            <person name="Wollam A."/>
            <person name="Pepin K.H."/>
            <person name="Johnson M."/>
            <person name="Bhonagiri V."/>
            <person name="Nash W.E."/>
            <person name="Warren W."/>
            <person name="Chinwalla A."/>
            <person name="Mardis E.R."/>
            <person name="Wilson R.K."/>
        </authorList>
    </citation>
    <scope>NUCLEOTIDE SEQUENCE [LARGE SCALE GENOMIC DNA]</scope>
    <source>
        <strain evidence="1">A2-165</strain>
    </source>
</reference>
<gene>
    <name evidence="1" type="ORF">FAEPRAA2165_02577</name>
</gene>
<evidence type="ECO:0000313" key="1">
    <source>
        <dbReference type="EMBL" id="EEU95642.1"/>
    </source>
</evidence>
<keyword evidence="2" id="KW-1185">Reference proteome</keyword>
<name>C7H8D7_FAED2</name>
<protein>
    <submittedName>
        <fullName evidence="1">Uncharacterized protein</fullName>
    </submittedName>
</protein>
<sequence>MFGVRLGPSVYNNFSGMPGLPWQGSWHAKRDGAVQTRTE</sequence>
<dbReference type="AlphaFoldDB" id="C7H8D7"/>
<dbReference type="HOGENOM" id="CLU_3310068_0_0_9"/>
<organism evidence="1 2">
    <name type="scientific">Faecalibacterium duncaniae (strain DSM 17677 / JCM 31915 / A2-165)</name>
    <name type="common">Faecalibacterium prausnitzii</name>
    <dbReference type="NCBI Taxonomy" id="411483"/>
    <lineage>
        <taxon>Bacteria</taxon>
        <taxon>Bacillati</taxon>
        <taxon>Bacillota</taxon>
        <taxon>Clostridia</taxon>
        <taxon>Eubacteriales</taxon>
        <taxon>Oscillospiraceae</taxon>
        <taxon>Faecalibacterium</taxon>
    </lineage>
</organism>
<dbReference type="PATRIC" id="fig|411483.3.peg.2032"/>